<dbReference type="AlphaFoldDB" id="A0A8H5FS79"/>
<dbReference type="OrthoDB" id="19928at2759"/>
<feature type="region of interest" description="Disordered" evidence="1">
    <location>
        <begin position="368"/>
        <end position="397"/>
    </location>
</feature>
<feature type="compositionally biased region" description="Low complexity" evidence="1">
    <location>
        <begin position="248"/>
        <end position="272"/>
    </location>
</feature>
<dbReference type="EMBL" id="JAACJO010000029">
    <property type="protein sequence ID" value="KAF5346827.1"/>
    <property type="molecule type" value="Genomic_DNA"/>
</dbReference>
<evidence type="ECO:0008006" key="5">
    <source>
        <dbReference type="Google" id="ProtNLM"/>
    </source>
</evidence>
<gene>
    <name evidence="3" type="ORF">D9756_010562</name>
</gene>
<sequence length="397" mass="43367">MSSTAVIAFPCLVEAVNFLTCSLSLILPQPSVTSVRDILLSTLSATPAWLHNAHLTLTFSSAAPPRAVDFACVAAHIDWSDWFFVLGGREFDLTIENTAVSVRVTGIPGRAVIWKQAPTVRRSLAPSTTLSNPKPKRQVPISRYIRQNKDTPSVTSPHAALPKTLAQQLLQSEHEEEEADEIFALISRLDACGISPTPIRERFNAPKMPVPRAPVPSRLTRPSILEEEIFHSHFAFRQSAHAYGRNTPSPVSSAESSRSNSPLSSTFSYSSSQESLTSVSTTSSSLSPPVKAIAQPFIPTSERRLTVPRREVFVPLPVANPPTRKIQRYLYQGGQSTTLTGGVMLGAASQAAPSRSQGELLAANKKFHRFRRDNTSQNQSRARTGPKMSTCGIDQRF</sequence>
<comment type="caution">
    <text evidence="3">The sequence shown here is derived from an EMBL/GenBank/DDBJ whole genome shotgun (WGS) entry which is preliminary data.</text>
</comment>
<keyword evidence="4" id="KW-1185">Reference proteome</keyword>
<organism evidence="3 4">
    <name type="scientific">Leucocoprinus leucothites</name>
    <dbReference type="NCBI Taxonomy" id="201217"/>
    <lineage>
        <taxon>Eukaryota</taxon>
        <taxon>Fungi</taxon>
        <taxon>Dikarya</taxon>
        <taxon>Basidiomycota</taxon>
        <taxon>Agaricomycotina</taxon>
        <taxon>Agaricomycetes</taxon>
        <taxon>Agaricomycetidae</taxon>
        <taxon>Agaricales</taxon>
        <taxon>Agaricineae</taxon>
        <taxon>Agaricaceae</taxon>
        <taxon>Leucocoprinus</taxon>
    </lineage>
</organism>
<evidence type="ECO:0000256" key="2">
    <source>
        <dbReference type="SAM" id="SignalP"/>
    </source>
</evidence>
<protein>
    <recommendedName>
        <fullName evidence="5">Anti-proliferative protein domain-containing protein</fullName>
    </recommendedName>
</protein>
<feature type="signal peptide" evidence="2">
    <location>
        <begin position="1"/>
        <end position="15"/>
    </location>
</feature>
<evidence type="ECO:0000313" key="4">
    <source>
        <dbReference type="Proteomes" id="UP000559027"/>
    </source>
</evidence>
<reference evidence="3 4" key="1">
    <citation type="journal article" date="2020" name="ISME J.">
        <title>Uncovering the hidden diversity of litter-decomposition mechanisms in mushroom-forming fungi.</title>
        <authorList>
            <person name="Floudas D."/>
            <person name="Bentzer J."/>
            <person name="Ahren D."/>
            <person name="Johansson T."/>
            <person name="Persson P."/>
            <person name="Tunlid A."/>
        </authorList>
    </citation>
    <scope>NUCLEOTIDE SEQUENCE [LARGE SCALE GENOMIC DNA]</scope>
    <source>
        <strain evidence="3 4">CBS 146.42</strain>
    </source>
</reference>
<feature type="region of interest" description="Disordered" evidence="1">
    <location>
        <begin position="124"/>
        <end position="158"/>
    </location>
</feature>
<evidence type="ECO:0000313" key="3">
    <source>
        <dbReference type="EMBL" id="KAF5346827.1"/>
    </source>
</evidence>
<dbReference type="Proteomes" id="UP000559027">
    <property type="component" value="Unassembled WGS sequence"/>
</dbReference>
<feature type="region of interest" description="Disordered" evidence="1">
    <location>
        <begin position="244"/>
        <end position="272"/>
    </location>
</feature>
<accession>A0A8H5FS79</accession>
<feature type="chain" id="PRO_5034019991" description="Anti-proliferative protein domain-containing protein" evidence="2">
    <location>
        <begin position="16"/>
        <end position="397"/>
    </location>
</feature>
<proteinExistence type="predicted"/>
<evidence type="ECO:0000256" key="1">
    <source>
        <dbReference type="SAM" id="MobiDB-lite"/>
    </source>
</evidence>
<name>A0A8H5FS79_9AGAR</name>
<keyword evidence="2" id="KW-0732">Signal</keyword>